<dbReference type="Pfam" id="PF00392">
    <property type="entry name" value="GntR"/>
    <property type="match status" value="1"/>
</dbReference>
<dbReference type="AlphaFoldDB" id="A0A4Q1D3R0"/>
<reference evidence="5 6" key="1">
    <citation type="submission" date="2019-01" db="EMBL/GenBank/DDBJ databases">
        <title>Filimonas sp. strain TTM-71.</title>
        <authorList>
            <person name="Chen W.-M."/>
        </authorList>
    </citation>
    <scope>NUCLEOTIDE SEQUENCE [LARGE SCALE GENOMIC DNA]</scope>
    <source>
        <strain evidence="5 6">TTM-71</strain>
    </source>
</reference>
<dbReference type="InterPro" id="IPR008920">
    <property type="entry name" value="TF_FadR/GntR_C"/>
</dbReference>
<feature type="domain" description="HTH gntR-type" evidence="4">
    <location>
        <begin position="2"/>
        <end position="70"/>
    </location>
</feature>
<keyword evidence="3" id="KW-0804">Transcription</keyword>
<dbReference type="Proteomes" id="UP000290545">
    <property type="component" value="Unassembled WGS sequence"/>
</dbReference>
<keyword evidence="6" id="KW-1185">Reference proteome</keyword>
<sequence length="214" mass="24485">MAKLSDRVIAALQRDISQGAFKVGEKIPPEPELMERYQVGRSTVREAVKTLAISGVLRVQQGDGTYVHKKTQRETLSEQLRRSDAVEINEVRTLLETEIVRRAALHRTEDDLQRIRQWLDKREKAISQSQVKECVDADIQFHLAIADAASNKVMAELYKSFTVVIRDFFRQRDAGSVKWFAASHPLHEALYMAISRKQQQRAASITKEILQNNN</sequence>
<dbReference type="PANTHER" id="PTHR43537">
    <property type="entry name" value="TRANSCRIPTIONAL REGULATOR, GNTR FAMILY"/>
    <property type="match status" value="1"/>
</dbReference>
<name>A0A4Q1D3R0_9BACT</name>
<dbReference type="SUPFAM" id="SSF46785">
    <property type="entry name" value="Winged helix' DNA-binding domain"/>
    <property type="match status" value="1"/>
</dbReference>
<dbReference type="Gene3D" id="1.10.10.10">
    <property type="entry name" value="Winged helix-like DNA-binding domain superfamily/Winged helix DNA-binding domain"/>
    <property type="match status" value="1"/>
</dbReference>
<dbReference type="GO" id="GO:0003700">
    <property type="term" value="F:DNA-binding transcription factor activity"/>
    <property type="evidence" value="ECO:0007669"/>
    <property type="project" value="InterPro"/>
</dbReference>
<dbReference type="Gene3D" id="1.20.120.530">
    <property type="entry name" value="GntR ligand-binding domain-like"/>
    <property type="match status" value="1"/>
</dbReference>
<dbReference type="InterPro" id="IPR011711">
    <property type="entry name" value="GntR_C"/>
</dbReference>
<dbReference type="SMART" id="SM00895">
    <property type="entry name" value="FCD"/>
    <property type="match status" value="1"/>
</dbReference>
<keyword evidence="2" id="KW-0238">DNA-binding</keyword>
<evidence type="ECO:0000313" key="6">
    <source>
        <dbReference type="Proteomes" id="UP000290545"/>
    </source>
</evidence>
<dbReference type="InterPro" id="IPR036390">
    <property type="entry name" value="WH_DNA-bd_sf"/>
</dbReference>
<dbReference type="SMART" id="SM00345">
    <property type="entry name" value="HTH_GNTR"/>
    <property type="match status" value="1"/>
</dbReference>
<dbReference type="PRINTS" id="PR00035">
    <property type="entry name" value="HTHGNTR"/>
</dbReference>
<evidence type="ECO:0000256" key="3">
    <source>
        <dbReference type="ARBA" id="ARBA00023163"/>
    </source>
</evidence>
<dbReference type="GO" id="GO:0003677">
    <property type="term" value="F:DNA binding"/>
    <property type="evidence" value="ECO:0007669"/>
    <property type="project" value="UniProtKB-KW"/>
</dbReference>
<dbReference type="InterPro" id="IPR036388">
    <property type="entry name" value="WH-like_DNA-bd_sf"/>
</dbReference>
<accession>A0A4Q1D3R0</accession>
<dbReference type="OrthoDB" id="9799482at2"/>
<protein>
    <submittedName>
        <fullName evidence="5">FadR family transcriptional regulator</fullName>
    </submittedName>
</protein>
<evidence type="ECO:0000259" key="4">
    <source>
        <dbReference type="PROSITE" id="PS50949"/>
    </source>
</evidence>
<evidence type="ECO:0000313" key="5">
    <source>
        <dbReference type="EMBL" id="RXK81949.1"/>
    </source>
</evidence>
<dbReference type="PROSITE" id="PS50949">
    <property type="entry name" value="HTH_GNTR"/>
    <property type="match status" value="1"/>
</dbReference>
<keyword evidence="1" id="KW-0805">Transcription regulation</keyword>
<evidence type="ECO:0000256" key="1">
    <source>
        <dbReference type="ARBA" id="ARBA00023015"/>
    </source>
</evidence>
<dbReference type="EMBL" id="SDHZ01000003">
    <property type="protein sequence ID" value="RXK81949.1"/>
    <property type="molecule type" value="Genomic_DNA"/>
</dbReference>
<dbReference type="Pfam" id="PF07729">
    <property type="entry name" value="FCD"/>
    <property type="match status" value="1"/>
</dbReference>
<dbReference type="SUPFAM" id="SSF48008">
    <property type="entry name" value="GntR ligand-binding domain-like"/>
    <property type="match status" value="1"/>
</dbReference>
<organism evidence="5 6">
    <name type="scientific">Filimonas effusa</name>
    <dbReference type="NCBI Taxonomy" id="2508721"/>
    <lineage>
        <taxon>Bacteria</taxon>
        <taxon>Pseudomonadati</taxon>
        <taxon>Bacteroidota</taxon>
        <taxon>Chitinophagia</taxon>
        <taxon>Chitinophagales</taxon>
        <taxon>Chitinophagaceae</taxon>
        <taxon>Filimonas</taxon>
    </lineage>
</organism>
<gene>
    <name evidence="5" type="ORF">ESB13_19410</name>
</gene>
<dbReference type="InterPro" id="IPR000524">
    <property type="entry name" value="Tscrpt_reg_HTH_GntR"/>
</dbReference>
<comment type="caution">
    <text evidence="5">The sequence shown here is derived from an EMBL/GenBank/DDBJ whole genome shotgun (WGS) entry which is preliminary data.</text>
</comment>
<dbReference type="RefSeq" id="WP_129005346.1">
    <property type="nucleotide sequence ID" value="NZ_SDHZ01000003.1"/>
</dbReference>
<dbReference type="CDD" id="cd07377">
    <property type="entry name" value="WHTH_GntR"/>
    <property type="match status" value="1"/>
</dbReference>
<evidence type="ECO:0000256" key="2">
    <source>
        <dbReference type="ARBA" id="ARBA00023125"/>
    </source>
</evidence>
<proteinExistence type="predicted"/>
<dbReference type="PANTHER" id="PTHR43537:SF47">
    <property type="entry name" value="REGULATORY PROTEIN GNTR HTH"/>
    <property type="match status" value="1"/>
</dbReference>